<evidence type="ECO:0000313" key="2">
    <source>
        <dbReference type="Proteomes" id="UP001057279"/>
    </source>
</evidence>
<organism evidence="1 2">
    <name type="scientific">Ovis ammon polii x Ovis aries</name>
    <dbReference type="NCBI Taxonomy" id="2918886"/>
    <lineage>
        <taxon>Eukaryota</taxon>
        <taxon>Metazoa</taxon>
        <taxon>Chordata</taxon>
        <taxon>Craniata</taxon>
        <taxon>Vertebrata</taxon>
        <taxon>Euteleostomi</taxon>
        <taxon>Mammalia</taxon>
        <taxon>Eutheria</taxon>
        <taxon>Laurasiatheria</taxon>
        <taxon>Artiodactyla</taxon>
        <taxon>Ruminantia</taxon>
        <taxon>Pecora</taxon>
        <taxon>Bovidae</taxon>
        <taxon>Caprinae</taxon>
        <taxon>Ovis</taxon>
    </lineage>
</organism>
<gene>
    <name evidence="1" type="ORF">MJG53_004724</name>
</gene>
<evidence type="ECO:0000313" key="1">
    <source>
        <dbReference type="EMBL" id="KAI4586937.1"/>
    </source>
</evidence>
<dbReference type="EMBL" id="CM043028">
    <property type="protein sequence ID" value="KAI4586937.1"/>
    <property type="molecule type" value="Genomic_DNA"/>
</dbReference>
<keyword evidence="2" id="KW-1185">Reference proteome</keyword>
<name>A0ACB9VAJ3_9CETA</name>
<sequence>MLTKVFEQELRTLCSTITFDRVIYDIFPSKRCVDSLCKESRYLQKQKVSAEPTMVSESHHEALAAPPVTTAATVLPHNATEPASPGEGKEDAFSKLKEKFMNELHKIPLPPWALIAIAIVAVLLVLTCCFCICKKCLFKKKNKKKGKEKGGKNAINMKDVKDLGKTMKDQALKDDDAETGLTDGEEKEEPKEEEKLGKLQYSLDYDFQNNQLLVGIIQAAELPALDMGGTSDPYVKVFLLPDKKKKFETKVHRKTLNPVFNEQFTFKVPYSELGGKTLVMAVYDFDRFSKHDIIGEFKVPMNTVDFGHVTEEWRDLQSAEKEEQEKLGDICFSLRYVPTAGKLTVVILEAKNLKKMDVGGLSGTMASRSSSAINRPSPKRRQDAAEKGTATGIGKPGSEAFNLSDSDHLYRCSINSKAVVLANEGMSVETSLTALWNEEPLRTSLVVQWIRIHLPMQGTEVQPLVWEDPANHGAAKPMSHNCQAPVPRAPQREEPTKRNKADSLPTGASENTHSRADPARPTEGLKTNRACASQGDPALRCGPGSGCRLKTDPYVKIHLMQNGKRLKKKKTTIKKNTLNPYYNESFSFEVPFEQIQKVQVVVTVLDYDKIGKNDAIGKVFVGYNSTGAELRHWSDMLANPRRPIAQWHTLQVEEEVDAMLAVKK</sequence>
<protein>
    <submittedName>
        <fullName evidence="1">Uncharacterized protein</fullName>
    </submittedName>
</protein>
<accession>A0ACB9VAJ3</accession>
<reference evidence="1" key="1">
    <citation type="submission" date="2022-03" db="EMBL/GenBank/DDBJ databases">
        <title>Genomic analyses of argali, domestic sheep and their hybrids provide insights into chromosomal evolution, heterosis and genetic basis of agronomic traits.</title>
        <authorList>
            <person name="Li M."/>
        </authorList>
    </citation>
    <scope>NUCLEOTIDE SEQUENCE</scope>
    <source>
        <strain evidence="1">F1 hybrid</strain>
    </source>
</reference>
<proteinExistence type="predicted"/>
<comment type="caution">
    <text evidence="1">The sequence shown here is derived from an EMBL/GenBank/DDBJ whole genome shotgun (WGS) entry which is preliminary data.</text>
</comment>
<dbReference type="Proteomes" id="UP001057279">
    <property type="component" value="Linkage Group LG03"/>
</dbReference>